<protein>
    <submittedName>
        <fullName evidence="1">Uncharacterized protein</fullName>
    </submittedName>
</protein>
<reference evidence="1 2" key="2">
    <citation type="journal article" date="2018" name="Plant J.">
        <title>The Physcomitrella patens chromosome-scale assembly reveals moss genome structure and evolution.</title>
        <authorList>
            <person name="Lang D."/>
            <person name="Ullrich K.K."/>
            <person name="Murat F."/>
            <person name="Fuchs J."/>
            <person name="Jenkins J."/>
            <person name="Haas F.B."/>
            <person name="Piednoel M."/>
            <person name="Gundlach H."/>
            <person name="Van Bel M."/>
            <person name="Meyberg R."/>
            <person name="Vives C."/>
            <person name="Morata J."/>
            <person name="Symeonidi A."/>
            <person name="Hiss M."/>
            <person name="Muchero W."/>
            <person name="Kamisugi Y."/>
            <person name="Saleh O."/>
            <person name="Blanc G."/>
            <person name="Decker E.L."/>
            <person name="van Gessel N."/>
            <person name="Grimwood J."/>
            <person name="Hayes R.D."/>
            <person name="Graham S.W."/>
            <person name="Gunter L.E."/>
            <person name="McDaniel S.F."/>
            <person name="Hoernstein S.N.W."/>
            <person name="Larsson A."/>
            <person name="Li F.W."/>
            <person name="Perroud P.F."/>
            <person name="Phillips J."/>
            <person name="Ranjan P."/>
            <person name="Rokshar D.S."/>
            <person name="Rothfels C.J."/>
            <person name="Schneider L."/>
            <person name="Shu S."/>
            <person name="Stevenson D.W."/>
            <person name="Thummler F."/>
            <person name="Tillich M."/>
            <person name="Villarreal Aguilar J.C."/>
            <person name="Widiez T."/>
            <person name="Wong G.K."/>
            <person name="Wymore A."/>
            <person name="Zhang Y."/>
            <person name="Zimmer A.D."/>
            <person name="Quatrano R.S."/>
            <person name="Mayer K.F.X."/>
            <person name="Goodstein D."/>
            <person name="Casacuberta J.M."/>
            <person name="Vandepoele K."/>
            <person name="Reski R."/>
            <person name="Cuming A.C."/>
            <person name="Tuskan G.A."/>
            <person name="Maumus F."/>
            <person name="Salse J."/>
            <person name="Schmutz J."/>
            <person name="Rensing S.A."/>
        </authorList>
    </citation>
    <scope>NUCLEOTIDE SEQUENCE [LARGE SCALE GENOMIC DNA]</scope>
    <source>
        <strain evidence="1 2">cv. Gransden 2004</strain>
    </source>
</reference>
<keyword evidence="2" id="KW-1185">Reference proteome</keyword>
<evidence type="ECO:0000313" key="2">
    <source>
        <dbReference type="Proteomes" id="UP000006727"/>
    </source>
</evidence>
<dbReference type="AlphaFoldDB" id="A0A7I4FJE9"/>
<reference evidence="1 2" key="1">
    <citation type="journal article" date="2008" name="Science">
        <title>The Physcomitrella genome reveals evolutionary insights into the conquest of land by plants.</title>
        <authorList>
            <person name="Rensing S."/>
            <person name="Lang D."/>
            <person name="Zimmer A."/>
            <person name="Terry A."/>
            <person name="Salamov A."/>
            <person name="Shapiro H."/>
            <person name="Nishiyama T."/>
            <person name="Perroud P.-F."/>
            <person name="Lindquist E."/>
            <person name="Kamisugi Y."/>
            <person name="Tanahashi T."/>
            <person name="Sakakibara K."/>
            <person name="Fujita T."/>
            <person name="Oishi K."/>
            <person name="Shin-I T."/>
            <person name="Kuroki Y."/>
            <person name="Toyoda A."/>
            <person name="Suzuki Y."/>
            <person name="Hashimoto A."/>
            <person name="Yamaguchi K."/>
            <person name="Sugano A."/>
            <person name="Kohara Y."/>
            <person name="Fujiyama A."/>
            <person name="Anterola A."/>
            <person name="Aoki S."/>
            <person name="Ashton N."/>
            <person name="Barbazuk W.B."/>
            <person name="Barker E."/>
            <person name="Bennetzen J."/>
            <person name="Bezanilla M."/>
            <person name="Blankenship R."/>
            <person name="Cho S.H."/>
            <person name="Dutcher S."/>
            <person name="Estelle M."/>
            <person name="Fawcett J.A."/>
            <person name="Gundlach H."/>
            <person name="Hanada K."/>
            <person name="Heyl A."/>
            <person name="Hicks K.A."/>
            <person name="Hugh J."/>
            <person name="Lohr M."/>
            <person name="Mayer K."/>
            <person name="Melkozernov A."/>
            <person name="Murata T."/>
            <person name="Nelson D."/>
            <person name="Pils B."/>
            <person name="Prigge M."/>
            <person name="Reiss B."/>
            <person name="Renner T."/>
            <person name="Rombauts S."/>
            <person name="Rushton P."/>
            <person name="Sanderfoot A."/>
            <person name="Schween G."/>
            <person name="Shiu S.-H."/>
            <person name="Stueber K."/>
            <person name="Theodoulou F.L."/>
            <person name="Tu H."/>
            <person name="Van de Peer Y."/>
            <person name="Verrier P.J."/>
            <person name="Waters E."/>
            <person name="Wood A."/>
            <person name="Yang L."/>
            <person name="Cove D."/>
            <person name="Cuming A."/>
            <person name="Hasebe M."/>
            <person name="Lucas S."/>
            <person name="Mishler D.B."/>
            <person name="Reski R."/>
            <person name="Grigoriev I."/>
            <person name="Quatrano R.S."/>
            <person name="Boore J.L."/>
        </authorList>
    </citation>
    <scope>NUCLEOTIDE SEQUENCE [LARGE SCALE GENOMIC DNA]</scope>
    <source>
        <strain evidence="1 2">cv. Gransden 2004</strain>
    </source>
</reference>
<reference evidence="1" key="3">
    <citation type="submission" date="2020-12" db="UniProtKB">
        <authorList>
            <consortium name="EnsemblPlants"/>
        </authorList>
    </citation>
    <scope>IDENTIFICATION</scope>
</reference>
<dbReference type="Gramene" id="Pp3c27_4970V3.2">
    <property type="protein sequence ID" value="Pp3c27_4970V3.2"/>
    <property type="gene ID" value="Pp3c27_4970"/>
</dbReference>
<accession>A0A7I4FJE9</accession>
<name>A0A7I4FJE9_PHYPA</name>
<evidence type="ECO:0000313" key="1">
    <source>
        <dbReference type="EnsemblPlants" id="Pp3c27_4970V3.2"/>
    </source>
</evidence>
<dbReference type="Proteomes" id="UP000006727">
    <property type="component" value="Chromosome 27"/>
</dbReference>
<sequence length="166" mass="18809">MCCLCLPILMSTARVHRIVGAPTSSVYVLIKSFRPRCHYYEPECSSVNLLHESTVDASTTLKAREVEVVGNYFTQSPSIPSYRGFCAVRNTNRWNRVKSFGLKHSWVEGSLPSLWKERKLKEPVPCVQDLLNVEIVAAQARSRVLATETSIYNSFSLVFRNVKHTT</sequence>
<proteinExistence type="predicted"/>
<dbReference type="EMBL" id="ABEU02000027">
    <property type="status" value="NOT_ANNOTATED_CDS"/>
    <property type="molecule type" value="Genomic_DNA"/>
</dbReference>
<gene>
    <name evidence="1" type="primary">LOC112278511</name>
</gene>
<dbReference type="EnsemblPlants" id="Pp3c27_4970V3.2">
    <property type="protein sequence ID" value="Pp3c27_4970V3.2"/>
    <property type="gene ID" value="Pp3c27_4970"/>
</dbReference>
<organism evidence="1 2">
    <name type="scientific">Physcomitrium patens</name>
    <name type="common">Spreading-leaved earth moss</name>
    <name type="synonym">Physcomitrella patens</name>
    <dbReference type="NCBI Taxonomy" id="3218"/>
    <lineage>
        <taxon>Eukaryota</taxon>
        <taxon>Viridiplantae</taxon>
        <taxon>Streptophyta</taxon>
        <taxon>Embryophyta</taxon>
        <taxon>Bryophyta</taxon>
        <taxon>Bryophytina</taxon>
        <taxon>Bryopsida</taxon>
        <taxon>Funariidae</taxon>
        <taxon>Funariales</taxon>
        <taxon>Funariaceae</taxon>
        <taxon>Physcomitrium</taxon>
    </lineage>
</organism>